<dbReference type="PANTHER" id="PTHR43364">
    <property type="entry name" value="NADH-SPECIFIC METHYLGLYOXAL REDUCTASE-RELATED"/>
    <property type="match status" value="1"/>
</dbReference>
<protein>
    <submittedName>
        <fullName evidence="2">Aldo/keto reductase</fullName>
    </submittedName>
</protein>
<evidence type="ECO:0000313" key="3">
    <source>
        <dbReference type="Proteomes" id="UP000309133"/>
    </source>
</evidence>
<dbReference type="EMBL" id="SSSM01000005">
    <property type="protein sequence ID" value="THG29914.1"/>
    <property type="molecule type" value="Genomic_DNA"/>
</dbReference>
<comment type="caution">
    <text evidence="2">The sequence shown here is derived from an EMBL/GenBank/DDBJ whole genome shotgun (WGS) entry which is preliminary data.</text>
</comment>
<evidence type="ECO:0000313" key="2">
    <source>
        <dbReference type="EMBL" id="THG29914.1"/>
    </source>
</evidence>
<sequence>MGRRWSPTAEKAEEDMNELRSLGSSGIEVSAIGLGTSTFGWTASPGEAGRILDFYVDAGGNHIDTSPTYPQWVQGHSGGEAESIIGDWLVRNGRRDEVVLATKVGKGREARGLSATAIRLGIDASLRRLRTDRVDVFSLHLWDSRVPIDETLEAVDELVRAGKVRAVGVSNFTADQLAQSLVAALAGRWAAPAVAQSAYSLVERSGLDDRLRRMVAREATGFVAHSALAKGFLSGKYTRDAPVGVEVDRMIDVAGYCTPQGFAVLDIVQGIAAATGSTPAAVSIAWVLSTPEVSSLLVSARSAAQLREILNAGDLTLGTAELRALDAAGSSVAVGQHRSS</sequence>
<dbReference type="PANTHER" id="PTHR43364:SF6">
    <property type="entry name" value="OXIDOREDUCTASE-RELATED"/>
    <property type="match status" value="1"/>
</dbReference>
<dbReference type="Gene3D" id="3.20.20.100">
    <property type="entry name" value="NADP-dependent oxidoreductase domain"/>
    <property type="match status" value="1"/>
</dbReference>
<proteinExistence type="predicted"/>
<gene>
    <name evidence="2" type="ORF">E6C64_14805</name>
</gene>
<dbReference type="AlphaFoldDB" id="A0A4S4FJ46"/>
<name>A0A4S4FJ46_9MICO</name>
<dbReference type="Proteomes" id="UP000309133">
    <property type="component" value="Unassembled WGS sequence"/>
</dbReference>
<dbReference type="InterPro" id="IPR036812">
    <property type="entry name" value="NAD(P)_OxRdtase_dom_sf"/>
</dbReference>
<reference evidence="2 3" key="1">
    <citation type="submission" date="2019-04" db="EMBL/GenBank/DDBJ databases">
        <authorList>
            <person name="Jiang L."/>
        </authorList>
    </citation>
    <scope>NUCLEOTIDE SEQUENCE [LARGE SCALE GENOMIC DNA]</scope>
    <source>
        <strain evidence="2 3">YIM 131853</strain>
    </source>
</reference>
<evidence type="ECO:0000259" key="1">
    <source>
        <dbReference type="Pfam" id="PF00248"/>
    </source>
</evidence>
<dbReference type="SUPFAM" id="SSF51430">
    <property type="entry name" value="NAD(P)-linked oxidoreductase"/>
    <property type="match status" value="1"/>
</dbReference>
<dbReference type="InterPro" id="IPR023210">
    <property type="entry name" value="NADP_OxRdtase_dom"/>
</dbReference>
<dbReference type="GO" id="GO:0016491">
    <property type="term" value="F:oxidoreductase activity"/>
    <property type="evidence" value="ECO:0007669"/>
    <property type="project" value="InterPro"/>
</dbReference>
<feature type="domain" description="NADP-dependent oxidoreductase" evidence="1">
    <location>
        <begin position="31"/>
        <end position="328"/>
    </location>
</feature>
<dbReference type="Pfam" id="PF00248">
    <property type="entry name" value="Aldo_ket_red"/>
    <property type="match status" value="1"/>
</dbReference>
<dbReference type="InterPro" id="IPR018170">
    <property type="entry name" value="Aldo/ket_reductase_CS"/>
</dbReference>
<dbReference type="PROSITE" id="PS00062">
    <property type="entry name" value="ALDOKETO_REDUCTASE_2"/>
    <property type="match status" value="1"/>
</dbReference>
<dbReference type="GO" id="GO:0005829">
    <property type="term" value="C:cytosol"/>
    <property type="evidence" value="ECO:0007669"/>
    <property type="project" value="TreeGrafter"/>
</dbReference>
<organism evidence="2 3">
    <name type="scientific">Naasia lichenicola</name>
    <dbReference type="NCBI Taxonomy" id="2565933"/>
    <lineage>
        <taxon>Bacteria</taxon>
        <taxon>Bacillati</taxon>
        <taxon>Actinomycetota</taxon>
        <taxon>Actinomycetes</taxon>
        <taxon>Micrococcales</taxon>
        <taxon>Microbacteriaceae</taxon>
        <taxon>Naasia</taxon>
    </lineage>
</organism>
<dbReference type="InterPro" id="IPR050523">
    <property type="entry name" value="AKR_Detox_Biosynth"/>
</dbReference>
<accession>A0A4S4FJ46</accession>
<keyword evidence="3" id="KW-1185">Reference proteome</keyword>